<dbReference type="Pfam" id="PF00990">
    <property type="entry name" value="GGDEF"/>
    <property type="match status" value="1"/>
</dbReference>
<dbReference type="GO" id="GO:0052621">
    <property type="term" value="F:diguanylate cyclase activity"/>
    <property type="evidence" value="ECO:0007669"/>
    <property type="project" value="UniProtKB-EC"/>
</dbReference>
<accession>E5Y5F6</accession>
<name>E5Y5F6_BILW3</name>
<dbReference type="GeneID" id="78086542"/>
<sequence length="463" mass="53643">MTTSFSKAQYVSGEHEDCPESLLQIIMEEVDEIVYVSDIATYEILYLNEFGKKVFGLTDIGKGRKCYEVLQGIDAPCPFCTNQFLNCETFYTWELTNPISHRHYLLRDKLIRWNGRLARLEFAVDITEKENISQAVQRKLDIESTLLECIRILNREENFPQAVDMVLENLGMMHQADRAYIFEYSVLKNGGLIANNTYEWCSEGIFPQKEVLQNVPISYMSCWQKMFERREDVVIDNLESIRDSDLDMYSVLKPQGIESLIVVPLVLNDVISGFIGVDNPKANRDDHSLLHSLAYFVTNEQRKRNMQSELKRMSYCDDLTGLHNRNSYISVLQKLEKNPPDSLGVVFVDLNGLKRINDQQGHDSGDKYIRDISRIFSRYFRGDDLFRIGGDEFVFLCPNIPERVFYAKIAALQREANKAYPESLSLGQVWAEGDMHIMDMVRQADKRMYQEKAEYHARRGDTV</sequence>
<dbReference type="Proteomes" id="UP000006034">
    <property type="component" value="Unassembled WGS sequence"/>
</dbReference>
<comment type="caution">
    <text evidence="4">The sequence shown here is derived from an EMBL/GenBank/DDBJ whole genome shotgun (WGS) entry which is preliminary data.</text>
</comment>
<dbReference type="SUPFAM" id="SSF55073">
    <property type="entry name" value="Nucleotide cyclase"/>
    <property type="match status" value="1"/>
</dbReference>
<dbReference type="InterPro" id="IPR003018">
    <property type="entry name" value="GAF"/>
</dbReference>
<dbReference type="InterPro" id="IPR050469">
    <property type="entry name" value="Diguanylate_Cyclase"/>
</dbReference>
<dbReference type="CDD" id="cd01949">
    <property type="entry name" value="GGDEF"/>
    <property type="match status" value="1"/>
</dbReference>
<dbReference type="EMBL" id="ADCP02000001">
    <property type="protein sequence ID" value="EFV44923.1"/>
    <property type="molecule type" value="Genomic_DNA"/>
</dbReference>
<keyword evidence="5" id="KW-1185">Reference proteome</keyword>
<reference evidence="4 5" key="1">
    <citation type="submission" date="2010-10" db="EMBL/GenBank/DDBJ databases">
        <authorList>
            <consortium name="The Broad Institute Genome Sequencing Platform"/>
            <person name="Ward D."/>
            <person name="Earl A."/>
            <person name="Feldgarden M."/>
            <person name="Young S.K."/>
            <person name="Gargeya S."/>
            <person name="Zeng Q."/>
            <person name="Alvarado L."/>
            <person name="Berlin A."/>
            <person name="Bochicchio J."/>
            <person name="Chapman S.B."/>
            <person name="Chen Z."/>
            <person name="Freedman E."/>
            <person name="Gellesch M."/>
            <person name="Goldberg J."/>
            <person name="Griggs A."/>
            <person name="Gujja S."/>
            <person name="Heilman E."/>
            <person name="Heiman D."/>
            <person name="Howarth C."/>
            <person name="Mehta T."/>
            <person name="Neiman D."/>
            <person name="Pearson M."/>
            <person name="Roberts A."/>
            <person name="Saif S."/>
            <person name="Shea T."/>
            <person name="Shenoy N."/>
            <person name="Sisk P."/>
            <person name="Stolte C."/>
            <person name="Sykes S."/>
            <person name="White J."/>
            <person name="Yandava C."/>
            <person name="Allen-Vercoe E."/>
            <person name="Sibley C."/>
            <person name="Ambrose C.E."/>
            <person name="Strauss J."/>
            <person name="Daigneault M."/>
            <person name="Haas B."/>
            <person name="Nusbaum C."/>
            <person name="Birren B."/>
        </authorList>
    </citation>
    <scope>NUCLEOTIDE SEQUENCE [LARGE SCALE GENOMIC DNA]</scope>
    <source>
        <strain evidence="4 5">3_1_6</strain>
    </source>
</reference>
<evidence type="ECO:0000256" key="1">
    <source>
        <dbReference type="ARBA" id="ARBA00012528"/>
    </source>
</evidence>
<dbReference type="RefSeq" id="WP_005026593.1">
    <property type="nucleotide sequence ID" value="NZ_KE150238.1"/>
</dbReference>
<dbReference type="InterPro" id="IPR029787">
    <property type="entry name" value="Nucleotide_cyclase"/>
</dbReference>
<dbReference type="InterPro" id="IPR043128">
    <property type="entry name" value="Rev_trsase/Diguanyl_cyclase"/>
</dbReference>
<proteinExistence type="predicted"/>
<dbReference type="AlphaFoldDB" id="E5Y5F6"/>
<dbReference type="SUPFAM" id="SSF55781">
    <property type="entry name" value="GAF domain-like"/>
    <property type="match status" value="1"/>
</dbReference>
<dbReference type="STRING" id="563192.HMPREF0179_01419"/>
<reference evidence="4 5" key="2">
    <citation type="submission" date="2013-04" db="EMBL/GenBank/DDBJ databases">
        <title>The Genome Sequence of Bilophila wadsworthia 3_1_6.</title>
        <authorList>
            <consortium name="The Broad Institute Genomics Platform"/>
            <person name="Earl A."/>
            <person name="Ward D."/>
            <person name="Feldgarden M."/>
            <person name="Gevers D."/>
            <person name="Sibley C."/>
            <person name="Strauss J."/>
            <person name="Allen-Vercoe E."/>
            <person name="Walker B."/>
            <person name="Young S."/>
            <person name="Zeng Q."/>
            <person name="Gargeya S."/>
            <person name="Fitzgerald M."/>
            <person name="Haas B."/>
            <person name="Abouelleil A."/>
            <person name="Allen A.W."/>
            <person name="Alvarado L."/>
            <person name="Arachchi H.M."/>
            <person name="Berlin A.M."/>
            <person name="Chapman S.B."/>
            <person name="Gainer-Dewar J."/>
            <person name="Goldberg J."/>
            <person name="Griggs A."/>
            <person name="Gujja S."/>
            <person name="Hansen M."/>
            <person name="Howarth C."/>
            <person name="Imamovic A."/>
            <person name="Ireland A."/>
            <person name="Larimer J."/>
            <person name="McCowan C."/>
            <person name="Murphy C."/>
            <person name="Pearson M."/>
            <person name="Poon T.W."/>
            <person name="Priest M."/>
            <person name="Roberts A."/>
            <person name="Saif S."/>
            <person name="Shea T."/>
            <person name="Sisk P."/>
            <person name="Sykes S."/>
            <person name="Wortman J."/>
            <person name="Nusbaum C."/>
            <person name="Birren B."/>
        </authorList>
    </citation>
    <scope>NUCLEOTIDE SEQUENCE [LARGE SCALE GENOMIC DNA]</scope>
    <source>
        <strain evidence="4 5">3_1_6</strain>
    </source>
</reference>
<dbReference type="EC" id="2.7.7.65" evidence="1"/>
<dbReference type="SMART" id="SM00267">
    <property type="entry name" value="GGDEF"/>
    <property type="match status" value="1"/>
</dbReference>
<evidence type="ECO:0000259" key="3">
    <source>
        <dbReference type="PROSITE" id="PS50887"/>
    </source>
</evidence>
<feature type="domain" description="GGDEF" evidence="3">
    <location>
        <begin position="341"/>
        <end position="463"/>
    </location>
</feature>
<dbReference type="GO" id="GO:0005886">
    <property type="term" value="C:plasma membrane"/>
    <property type="evidence" value="ECO:0007669"/>
    <property type="project" value="TreeGrafter"/>
</dbReference>
<dbReference type="GO" id="GO:1902201">
    <property type="term" value="P:negative regulation of bacterial-type flagellum-dependent cell motility"/>
    <property type="evidence" value="ECO:0007669"/>
    <property type="project" value="TreeGrafter"/>
</dbReference>
<dbReference type="InterPro" id="IPR000160">
    <property type="entry name" value="GGDEF_dom"/>
</dbReference>
<dbReference type="HOGENOM" id="CLU_000445_70_66_7"/>
<protein>
    <recommendedName>
        <fullName evidence="1">diguanylate cyclase</fullName>
        <ecNumber evidence="1">2.7.7.65</ecNumber>
    </recommendedName>
</protein>
<dbReference type="eggNOG" id="COG2199">
    <property type="taxonomic scope" value="Bacteria"/>
</dbReference>
<dbReference type="NCBIfam" id="TIGR00254">
    <property type="entry name" value="GGDEF"/>
    <property type="match status" value="1"/>
</dbReference>
<dbReference type="GO" id="GO:0043709">
    <property type="term" value="P:cell adhesion involved in single-species biofilm formation"/>
    <property type="evidence" value="ECO:0007669"/>
    <property type="project" value="TreeGrafter"/>
</dbReference>
<evidence type="ECO:0000313" key="4">
    <source>
        <dbReference type="EMBL" id="EFV44923.1"/>
    </source>
</evidence>
<dbReference type="InterPro" id="IPR029016">
    <property type="entry name" value="GAF-like_dom_sf"/>
</dbReference>
<comment type="catalytic activity">
    <reaction evidence="2">
        <text>2 GTP = 3',3'-c-di-GMP + 2 diphosphate</text>
        <dbReference type="Rhea" id="RHEA:24898"/>
        <dbReference type="ChEBI" id="CHEBI:33019"/>
        <dbReference type="ChEBI" id="CHEBI:37565"/>
        <dbReference type="ChEBI" id="CHEBI:58805"/>
        <dbReference type="EC" id="2.7.7.65"/>
    </reaction>
</comment>
<dbReference type="PANTHER" id="PTHR45138">
    <property type="entry name" value="REGULATORY COMPONENTS OF SENSORY TRANSDUCTION SYSTEM"/>
    <property type="match status" value="1"/>
</dbReference>
<dbReference type="PROSITE" id="PS50887">
    <property type="entry name" value="GGDEF"/>
    <property type="match status" value="1"/>
</dbReference>
<evidence type="ECO:0000313" key="5">
    <source>
        <dbReference type="Proteomes" id="UP000006034"/>
    </source>
</evidence>
<dbReference type="Gene3D" id="3.30.70.270">
    <property type="match status" value="1"/>
</dbReference>
<gene>
    <name evidence="4" type="ORF">HMPREF0179_01419</name>
</gene>
<dbReference type="Pfam" id="PF01590">
    <property type="entry name" value="GAF"/>
    <property type="match status" value="1"/>
</dbReference>
<evidence type="ECO:0000256" key="2">
    <source>
        <dbReference type="ARBA" id="ARBA00034247"/>
    </source>
</evidence>
<dbReference type="OrthoDB" id="7673416at2"/>
<dbReference type="PANTHER" id="PTHR45138:SF9">
    <property type="entry name" value="DIGUANYLATE CYCLASE DGCM-RELATED"/>
    <property type="match status" value="1"/>
</dbReference>
<dbReference type="Gene3D" id="3.30.450.40">
    <property type="match status" value="1"/>
</dbReference>
<dbReference type="eggNOG" id="COG2203">
    <property type="taxonomic scope" value="Bacteria"/>
</dbReference>
<organism evidence="4 5">
    <name type="scientific">Bilophila wadsworthia (strain 3_1_6)</name>
    <dbReference type="NCBI Taxonomy" id="563192"/>
    <lineage>
        <taxon>Bacteria</taxon>
        <taxon>Pseudomonadati</taxon>
        <taxon>Thermodesulfobacteriota</taxon>
        <taxon>Desulfovibrionia</taxon>
        <taxon>Desulfovibrionales</taxon>
        <taxon>Desulfovibrionaceae</taxon>
        <taxon>Bilophila</taxon>
    </lineage>
</organism>